<feature type="transmembrane region" description="Helical" evidence="1">
    <location>
        <begin position="222"/>
        <end position="242"/>
    </location>
</feature>
<keyword evidence="1" id="KW-0812">Transmembrane</keyword>
<evidence type="ECO:0000256" key="1">
    <source>
        <dbReference type="SAM" id="Phobius"/>
    </source>
</evidence>
<dbReference type="STRING" id="574650.SAMN04487966_10196"/>
<dbReference type="Proteomes" id="UP000198881">
    <property type="component" value="Unassembled WGS sequence"/>
</dbReference>
<feature type="transmembrane region" description="Helical" evidence="1">
    <location>
        <begin position="78"/>
        <end position="96"/>
    </location>
</feature>
<evidence type="ECO:0000313" key="2">
    <source>
        <dbReference type="EMBL" id="SFV20080.1"/>
    </source>
</evidence>
<feature type="transmembrane region" description="Helical" evidence="1">
    <location>
        <begin position="189"/>
        <end position="210"/>
    </location>
</feature>
<keyword evidence="1" id="KW-1133">Transmembrane helix</keyword>
<sequence>MACAAAVVLGACSAVGTVATAAGVSLVILIAALGWPQLLGAPARTSLTIVLAATGLLATWAVVIWPLEDGGRPVLLEPIAVCIALGAMAAFMVQLIRGHGRPQRLESTAGTITGVAGIASAAGWTALARWQELTDGAAGALQLSLAASLGLAALCALLPGARLLGRVLGLLLAAAAPFVLVQLLPDFPLWSAVVGGTLAGLVTVLTGSLVSSETRRPAGLRASLALGVAPVALTGLLAYVVLRIMTV</sequence>
<dbReference type="EMBL" id="FPCG01000001">
    <property type="protein sequence ID" value="SFV20080.1"/>
    <property type="molecule type" value="Genomic_DNA"/>
</dbReference>
<feature type="transmembrane region" description="Helical" evidence="1">
    <location>
        <begin position="47"/>
        <end position="66"/>
    </location>
</feature>
<gene>
    <name evidence="2" type="ORF">SAMN04487966_10196</name>
</gene>
<evidence type="ECO:0000313" key="3">
    <source>
        <dbReference type="Proteomes" id="UP000198881"/>
    </source>
</evidence>
<reference evidence="2 3" key="1">
    <citation type="submission" date="2016-10" db="EMBL/GenBank/DDBJ databases">
        <authorList>
            <person name="de Groot N.N."/>
        </authorList>
    </citation>
    <scope>NUCLEOTIDE SEQUENCE [LARGE SCALE GENOMIC DNA]</scope>
    <source>
        <strain evidence="2 3">CGMCC 1.7054</strain>
    </source>
</reference>
<protein>
    <submittedName>
        <fullName evidence="2">Uncharacterized protein</fullName>
    </submittedName>
</protein>
<proteinExistence type="predicted"/>
<name>A0A1I7ME47_9MICC</name>
<feature type="transmembrane region" description="Helical" evidence="1">
    <location>
        <begin position="163"/>
        <end position="183"/>
    </location>
</feature>
<keyword evidence="1" id="KW-0472">Membrane</keyword>
<accession>A0A1I7ME47</accession>
<feature type="transmembrane region" description="Helical" evidence="1">
    <location>
        <begin position="139"/>
        <end position="158"/>
    </location>
</feature>
<organism evidence="2 3">
    <name type="scientific">Micrococcus terreus</name>
    <dbReference type="NCBI Taxonomy" id="574650"/>
    <lineage>
        <taxon>Bacteria</taxon>
        <taxon>Bacillati</taxon>
        <taxon>Actinomycetota</taxon>
        <taxon>Actinomycetes</taxon>
        <taxon>Micrococcales</taxon>
        <taxon>Micrococcaceae</taxon>
        <taxon>Micrococcus</taxon>
    </lineage>
</organism>
<feature type="transmembrane region" description="Helical" evidence="1">
    <location>
        <begin position="6"/>
        <end position="35"/>
    </location>
</feature>
<dbReference type="AlphaFoldDB" id="A0A1I7ME47"/>
<keyword evidence="3" id="KW-1185">Reference proteome</keyword>